<reference evidence="3 4" key="1">
    <citation type="submission" date="2019-11" db="EMBL/GenBank/DDBJ databases">
        <title>Draft genome sequence of Labilibaculum sp. strain SYP isolated from Black Sea.</title>
        <authorList>
            <person name="Yadav S."/>
            <person name="Villanueva L."/>
        </authorList>
    </citation>
    <scope>NUCLEOTIDE SEQUENCE [LARGE SCALE GENOMIC DNA]</scope>
    <source>
        <strain evidence="3 4">44</strain>
    </source>
</reference>
<evidence type="ECO:0000256" key="1">
    <source>
        <dbReference type="SAM" id="SignalP"/>
    </source>
</evidence>
<sequence>MKKILILIAVLMPLYVASAKNEKTDQSEQKIFTITSPPSDFKFDSFYKKYVNVNGIHIMSSNKVPDSAFYVACNIVGFMTKSLPGEVLSQMVKENARLAIMARYEGTTDIPEHAHLAQDTTLNWDLRARGLGGDMELPLTSCAEENLLAYQIDKYHAEDILVHEFAHAIHLIGIAPIDSTFNNLLQEKLDNAIAKGKYKKMYAATNIYEYWAEGVQNWFNVNAEVKVPDGKHNWVNTREDMKKYDPDLYEIVARYFPEFEKSPSRHSTANLYRE</sequence>
<name>A0A7M4D3L4_9BACT</name>
<comment type="caution">
    <text evidence="2">The sequence shown here is derived from an EMBL/GenBank/DDBJ whole genome shotgun (WGS) entry which is preliminary data.</text>
</comment>
<reference evidence="2 5" key="2">
    <citation type="submission" date="2019-12" db="EMBL/GenBank/DDBJ databases">
        <title>Draft genome sequence of Labilibaculum sp. strain 44 isolated from deep waters of Black Sea.</title>
        <authorList>
            <person name="Yadav S."/>
            <person name="Villanueva L."/>
        </authorList>
    </citation>
    <scope>NUCLEOTIDE SEQUENCE [LARGE SCALE GENOMIC DNA]</scope>
    <source>
        <strain evidence="2 5">44</strain>
    </source>
</reference>
<dbReference type="Gene3D" id="3.40.390.10">
    <property type="entry name" value="Collagenase (Catalytic Domain)"/>
    <property type="match status" value="1"/>
</dbReference>
<organism evidence="2 5">
    <name type="scientific">Labilibaculum euxinus</name>
    <dbReference type="NCBI Taxonomy" id="2686357"/>
    <lineage>
        <taxon>Bacteria</taxon>
        <taxon>Pseudomonadati</taxon>
        <taxon>Bacteroidota</taxon>
        <taxon>Bacteroidia</taxon>
        <taxon>Marinilabiliales</taxon>
        <taxon>Marinifilaceae</taxon>
        <taxon>Labilibaculum</taxon>
    </lineage>
</organism>
<evidence type="ECO:0000313" key="4">
    <source>
        <dbReference type="Proteomes" id="UP000285951"/>
    </source>
</evidence>
<dbReference type="Proteomes" id="UP000285951">
    <property type="component" value="Unassembled WGS sequence"/>
</dbReference>
<dbReference type="OrthoDB" id="9792407at2"/>
<keyword evidence="1" id="KW-0732">Signal</keyword>
<dbReference type="Proteomes" id="UP000462449">
    <property type="component" value="Unassembled WGS sequence"/>
</dbReference>
<evidence type="ECO:0000313" key="3">
    <source>
        <dbReference type="EMBL" id="MVB06448.1"/>
    </source>
</evidence>
<dbReference type="SUPFAM" id="SSF55486">
    <property type="entry name" value="Metalloproteases ('zincins'), catalytic domain"/>
    <property type="match status" value="1"/>
</dbReference>
<proteinExistence type="predicted"/>
<keyword evidence="4" id="KW-1185">Reference proteome</keyword>
<evidence type="ECO:0008006" key="6">
    <source>
        <dbReference type="Google" id="ProtNLM"/>
    </source>
</evidence>
<protein>
    <recommendedName>
        <fullName evidence="6">Glycoside hydrolase</fullName>
    </recommendedName>
</protein>
<accession>A0A7M4D3L4</accession>
<dbReference type="EMBL" id="WOTW01000008">
    <property type="protein sequence ID" value="MUP37243.1"/>
    <property type="molecule type" value="Genomic_DNA"/>
</dbReference>
<dbReference type="GO" id="GO:0008237">
    <property type="term" value="F:metallopeptidase activity"/>
    <property type="evidence" value="ECO:0007669"/>
    <property type="project" value="InterPro"/>
</dbReference>
<evidence type="ECO:0000313" key="5">
    <source>
        <dbReference type="Proteomes" id="UP000462449"/>
    </source>
</evidence>
<dbReference type="InterPro" id="IPR024079">
    <property type="entry name" value="MetalloPept_cat_dom_sf"/>
</dbReference>
<dbReference type="AlphaFoldDB" id="A0A7M4D3L4"/>
<gene>
    <name evidence="3" type="ORF">DWB62_005400</name>
    <name evidence="2" type="ORF">GNY23_05400</name>
</gene>
<evidence type="ECO:0000313" key="2">
    <source>
        <dbReference type="EMBL" id="MUP37243.1"/>
    </source>
</evidence>
<dbReference type="EMBL" id="QTZN02000008">
    <property type="protein sequence ID" value="MVB06448.1"/>
    <property type="molecule type" value="Genomic_DNA"/>
</dbReference>
<dbReference type="RefSeq" id="WP_156195053.1">
    <property type="nucleotide sequence ID" value="NZ_QTZN02000008.1"/>
</dbReference>
<feature type="chain" id="PRO_5029610843" description="Glycoside hydrolase" evidence="1">
    <location>
        <begin position="20"/>
        <end position="274"/>
    </location>
</feature>
<feature type="signal peptide" evidence="1">
    <location>
        <begin position="1"/>
        <end position="19"/>
    </location>
</feature>